<keyword evidence="2" id="KW-0547">Nucleotide-binding</keyword>
<dbReference type="PANTHER" id="PTHR13504">
    <property type="entry name" value="FIDO DOMAIN-CONTAINING PROTEIN DDB_G0283145"/>
    <property type="match status" value="1"/>
</dbReference>
<name>A0A0L8VE35_9BACT</name>
<evidence type="ECO:0000259" key="4">
    <source>
        <dbReference type="PROSITE" id="PS51459"/>
    </source>
</evidence>
<accession>A0A0L8VE35</accession>
<comment type="caution">
    <text evidence="5">The sequence shown here is derived from an EMBL/GenBank/DDBJ whole genome shotgun (WGS) entry which is preliminary data.</text>
</comment>
<dbReference type="InterPro" id="IPR036597">
    <property type="entry name" value="Fido-like_dom_sf"/>
</dbReference>
<dbReference type="InterPro" id="IPR040198">
    <property type="entry name" value="Fido_containing"/>
</dbReference>
<reference evidence="6" key="1">
    <citation type="submission" date="2015-07" db="EMBL/GenBank/DDBJ databases">
        <title>Genome sequencing of Sunxiuqinia dokdonensis strain SK.</title>
        <authorList>
            <person name="Ahn S."/>
            <person name="Kim B.-C."/>
        </authorList>
    </citation>
    <scope>NUCLEOTIDE SEQUENCE [LARGE SCALE GENOMIC DNA]</scope>
    <source>
        <strain evidence="6">SK</strain>
    </source>
</reference>
<feature type="domain" description="Fido" evidence="4">
    <location>
        <begin position="101"/>
        <end position="245"/>
    </location>
</feature>
<evidence type="ECO:0000313" key="5">
    <source>
        <dbReference type="EMBL" id="KOH46714.1"/>
    </source>
</evidence>
<dbReference type="AlphaFoldDB" id="A0A0L8VE35"/>
<dbReference type="PATRIC" id="fig|1409788.3.peg.447"/>
<dbReference type="STRING" id="1409788.NC99_04300"/>
<dbReference type="Proteomes" id="UP000036958">
    <property type="component" value="Unassembled WGS sequence"/>
</dbReference>
<organism evidence="5 6">
    <name type="scientific">Sunxiuqinia dokdonensis</name>
    <dbReference type="NCBI Taxonomy" id="1409788"/>
    <lineage>
        <taxon>Bacteria</taxon>
        <taxon>Pseudomonadati</taxon>
        <taxon>Bacteroidota</taxon>
        <taxon>Bacteroidia</taxon>
        <taxon>Marinilabiliales</taxon>
        <taxon>Prolixibacteraceae</taxon>
        <taxon>Sunxiuqinia</taxon>
    </lineage>
</organism>
<dbReference type="Gene3D" id="1.10.3290.10">
    <property type="entry name" value="Fido-like domain"/>
    <property type="match status" value="1"/>
</dbReference>
<proteinExistence type="predicted"/>
<dbReference type="EMBL" id="LGIA01000022">
    <property type="protein sequence ID" value="KOH46714.1"/>
    <property type="molecule type" value="Genomic_DNA"/>
</dbReference>
<dbReference type="Pfam" id="PF02661">
    <property type="entry name" value="Fic"/>
    <property type="match status" value="1"/>
</dbReference>
<evidence type="ECO:0000313" key="6">
    <source>
        <dbReference type="Proteomes" id="UP000036958"/>
    </source>
</evidence>
<evidence type="ECO:0000256" key="3">
    <source>
        <dbReference type="PIRSR" id="PIRSR640198-3"/>
    </source>
</evidence>
<feature type="binding site" evidence="2">
    <location>
        <begin position="191"/>
        <end position="198"/>
    </location>
    <ligand>
        <name>ATP</name>
        <dbReference type="ChEBI" id="CHEBI:30616"/>
    </ligand>
</feature>
<keyword evidence="6" id="KW-1185">Reference proteome</keyword>
<dbReference type="PANTHER" id="PTHR13504:SF38">
    <property type="entry name" value="FIDO DOMAIN-CONTAINING PROTEIN"/>
    <property type="match status" value="1"/>
</dbReference>
<keyword evidence="2" id="KW-0067">ATP-binding</keyword>
<feature type="active site" evidence="1">
    <location>
        <position position="187"/>
    </location>
</feature>
<evidence type="ECO:0000256" key="2">
    <source>
        <dbReference type="PIRSR" id="PIRSR640198-2"/>
    </source>
</evidence>
<evidence type="ECO:0000256" key="1">
    <source>
        <dbReference type="PIRSR" id="PIRSR640198-1"/>
    </source>
</evidence>
<feature type="site" description="Important for autoinhibition of adenylyltransferase activity" evidence="3">
    <location>
        <position position="45"/>
    </location>
</feature>
<sequence>MWHQMRGVVIENFPKASAIPTDIKAYMKAVEEHYAEDAYHSLSIEGYRVTAELIERVRDGNWNPDGNEADREARNAMAARGYYQAFQAVKESIKKILAGKNEGEVTDTDHSDWYRELFAPSVVSGILKPSDLAGYRNSQVYIKGSMHTPLSAEAVREAIPTLFELLRNEDNAGVRAVLGHFIFVYIHPYMDGNGRIGRFLFNTMLASGGYSWTVIPVGQRDAYMAALERASVDGDICDFARFLGGLVEKRDSL</sequence>
<dbReference type="PROSITE" id="PS51459">
    <property type="entry name" value="FIDO"/>
    <property type="match status" value="1"/>
</dbReference>
<gene>
    <name evidence="5" type="ORF">NC99_04300</name>
</gene>
<protein>
    <submittedName>
        <fullName evidence="5">Filamentation induced by cAMP protein Fic</fullName>
    </submittedName>
</protein>
<dbReference type="GO" id="GO:0005524">
    <property type="term" value="F:ATP binding"/>
    <property type="evidence" value="ECO:0007669"/>
    <property type="project" value="UniProtKB-KW"/>
</dbReference>
<dbReference type="InterPro" id="IPR003812">
    <property type="entry name" value="Fido"/>
</dbReference>
<dbReference type="SUPFAM" id="SSF140931">
    <property type="entry name" value="Fic-like"/>
    <property type="match status" value="1"/>
</dbReference>